<dbReference type="GO" id="GO:0003924">
    <property type="term" value="F:GTPase activity"/>
    <property type="evidence" value="ECO:0007669"/>
    <property type="project" value="InterPro"/>
</dbReference>
<feature type="compositionally biased region" description="Low complexity" evidence="3">
    <location>
        <begin position="75"/>
        <end position="87"/>
    </location>
</feature>
<sequence length="851" mass="93209">MKEKSVTEGLRSALARLRQRHHNSNNSSSSPEPRHSSDAPRLSLGGASKNKMAVLLQRSGPPPVPGTHSAPGSPTPSLSSFTSHGSSTDLITTASSALKRLHFKSAGAYRNRNKGQNVPRVVVMGSNSNSISTESGTTANNTSTDSSNTITTMITVTDVGDAALIDYKDIMNNHTPQSSLEKEEEFYSASSNEEQPKPSEDVKLIFSGDEIAAQDYENEENPWSLLQHTSIPKRNQEVSIVEEFNLPVVKNPDTSLEWYNIKMRQTSIESSKKNNTINTRKRLKLLSKRYARSNYEEERSHGRGSSGFAAEQMTVDSEDSFTMQDVSPPIPTSPTQNKTPSTPPSPNLISPKKNKQVFTFNVPTTTQNIPRVSFSDKGDIIISPSPNSEANKLSLATSKKLKVETTPPSRKTSMTSTLHLEQGSLVINKGATIFVQQPSISGNSPDKNEAENDTKQLLDVTNTFTMQQIHDFEMKYGSPHHNRSQSVKTPGSKSTVQMGPNGVTRHRPNFLSLPQQRSRVASMPNTGIEEEYYRLRHFSIQGKSIVNRGDSLKSRRSKSNNSVASSNSSTEHLTTQGTVGTTAGMGGGSYPGSNKSSAATSLASSRESSCASCPGITAPYRVLMLGAAGVGKSSLISQFMTSEYLHAYDTSIDDEFGEKSVSVLLDGEESELTFIDHQFAEMPPDECIATYETPHGFIIVYSTIDLGSFHVAEQCLQALWKKDSIRSKAVILVANKTDLVRCRVVTDEDGKDMATAYDCKFIETSVGINHNVDELLVGILTQIRLKLDNPPEPALTNREHFSCRRKRSKSPGGFRKLRGHRTSASLKVKGLLSKVWQRDSKSKSCQNLHVL</sequence>
<dbReference type="SMART" id="SM00175">
    <property type="entry name" value="RAB"/>
    <property type="match status" value="1"/>
</dbReference>
<dbReference type="SUPFAM" id="SSF52540">
    <property type="entry name" value="P-loop containing nucleoside triphosphate hydrolases"/>
    <property type="match status" value="1"/>
</dbReference>
<dbReference type="PROSITE" id="PS51421">
    <property type="entry name" value="RAS"/>
    <property type="match status" value="1"/>
</dbReference>
<dbReference type="PROSITE" id="PS51419">
    <property type="entry name" value="RAB"/>
    <property type="match status" value="1"/>
</dbReference>
<reference evidence="4" key="1">
    <citation type="submission" date="2021-05" db="EMBL/GenBank/DDBJ databases">
        <authorList>
            <person name="Alioto T."/>
            <person name="Alioto T."/>
            <person name="Gomez Garrido J."/>
        </authorList>
    </citation>
    <scope>NUCLEOTIDE SEQUENCE</scope>
</reference>
<dbReference type="PRINTS" id="PR00449">
    <property type="entry name" value="RASTRNSFRMNG"/>
</dbReference>
<protein>
    <submittedName>
        <fullName evidence="4">GTP-binding protein RAD</fullName>
    </submittedName>
</protein>
<dbReference type="GO" id="GO:0005246">
    <property type="term" value="F:calcium channel regulator activity"/>
    <property type="evidence" value="ECO:0007669"/>
    <property type="project" value="TreeGrafter"/>
</dbReference>
<dbReference type="GO" id="GO:0005886">
    <property type="term" value="C:plasma membrane"/>
    <property type="evidence" value="ECO:0007669"/>
    <property type="project" value="TreeGrafter"/>
</dbReference>
<dbReference type="GO" id="GO:0005525">
    <property type="term" value="F:GTP binding"/>
    <property type="evidence" value="ECO:0007669"/>
    <property type="project" value="InterPro"/>
</dbReference>
<feature type="compositionally biased region" description="Low complexity" evidence="3">
    <location>
        <begin position="591"/>
        <end position="600"/>
    </location>
</feature>
<accession>A0A8D8T1A9</accession>
<feature type="region of interest" description="Disordered" evidence="3">
    <location>
        <begin position="175"/>
        <end position="199"/>
    </location>
</feature>
<feature type="region of interest" description="Disordered" evidence="3">
    <location>
        <begin position="317"/>
        <end position="352"/>
    </location>
</feature>
<dbReference type="SMART" id="SM00173">
    <property type="entry name" value="RAS"/>
    <property type="match status" value="1"/>
</dbReference>
<dbReference type="EMBL" id="HBUF01238662">
    <property type="protein sequence ID" value="CAG6676122.1"/>
    <property type="molecule type" value="Transcribed_RNA"/>
</dbReference>
<dbReference type="PANTHER" id="PTHR45775">
    <property type="entry name" value="RAD, GEM/KIR FAMILY MEMBER 2, ISOFORM C"/>
    <property type="match status" value="1"/>
</dbReference>
<dbReference type="FunFam" id="3.40.50.300:FF:000664">
    <property type="entry name" value="Uncharacterized protein, isoform B"/>
    <property type="match status" value="1"/>
</dbReference>
<feature type="compositionally biased region" description="Polar residues" evidence="3">
    <location>
        <begin position="484"/>
        <end position="498"/>
    </location>
</feature>
<evidence type="ECO:0000256" key="1">
    <source>
        <dbReference type="ARBA" id="ARBA00008846"/>
    </source>
</evidence>
<dbReference type="AlphaFoldDB" id="A0A8D8T1A9"/>
<dbReference type="InterPro" id="IPR051641">
    <property type="entry name" value="RGK_GTP-binding_reg"/>
</dbReference>
<organism evidence="4">
    <name type="scientific">Cacopsylla melanoneura</name>
    <dbReference type="NCBI Taxonomy" id="428564"/>
    <lineage>
        <taxon>Eukaryota</taxon>
        <taxon>Metazoa</taxon>
        <taxon>Ecdysozoa</taxon>
        <taxon>Arthropoda</taxon>
        <taxon>Hexapoda</taxon>
        <taxon>Insecta</taxon>
        <taxon>Pterygota</taxon>
        <taxon>Neoptera</taxon>
        <taxon>Paraneoptera</taxon>
        <taxon>Hemiptera</taxon>
        <taxon>Sternorrhyncha</taxon>
        <taxon>Psylloidea</taxon>
        <taxon>Psyllidae</taxon>
        <taxon>Psyllinae</taxon>
        <taxon>Cacopsylla</taxon>
    </lineage>
</organism>
<evidence type="ECO:0000313" key="4">
    <source>
        <dbReference type="EMBL" id="CAG6676122.1"/>
    </source>
</evidence>
<keyword evidence="2" id="KW-0597">Phosphoprotein</keyword>
<dbReference type="Pfam" id="PF00071">
    <property type="entry name" value="Ras"/>
    <property type="match status" value="1"/>
</dbReference>
<feature type="region of interest" description="Disordered" evidence="3">
    <location>
        <begin position="549"/>
        <end position="600"/>
    </location>
</feature>
<proteinExistence type="inferred from homology"/>
<dbReference type="InterPro" id="IPR027417">
    <property type="entry name" value="P-loop_NTPase"/>
</dbReference>
<feature type="region of interest" description="Disordered" evidence="3">
    <location>
        <begin position="1"/>
        <end position="87"/>
    </location>
</feature>
<dbReference type="InterPro" id="IPR001806">
    <property type="entry name" value="Small_GTPase"/>
</dbReference>
<feature type="compositionally biased region" description="Low complexity" evidence="3">
    <location>
        <begin position="559"/>
        <end position="582"/>
    </location>
</feature>
<name>A0A8D8T1A9_9HEMI</name>
<evidence type="ECO:0000256" key="2">
    <source>
        <dbReference type="ARBA" id="ARBA00022553"/>
    </source>
</evidence>
<evidence type="ECO:0000256" key="3">
    <source>
        <dbReference type="SAM" id="MobiDB-lite"/>
    </source>
</evidence>
<dbReference type="PANTHER" id="PTHR45775:SF7">
    <property type="entry name" value="RAD, GEM_KIR FAMILY MEMBER 1, ISOFORM B"/>
    <property type="match status" value="1"/>
</dbReference>
<dbReference type="Gene3D" id="3.40.50.300">
    <property type="entry name" value="P-loop containing nucleotide triphosphate hydrolases"/>
    <property type="match status" value="1"/>
</dbReference>
<comment type="similarity">
    <text evidence="1">Belongs to the small GTPase superfamily. RGK family.</text>
</comment>
<feature type="region of interest" description="Disordered" evidence="3">
    <location>
        <begin position="477"/>
        <end position="509"/>
    </location>
</feature>